<dbReference type="EMBL" id="CVQI01032453">
    <property type="protein sequence ID" value="CRK41261.1"/>
    <property type="molecule type" value="Genomic_DNA"/>
</dbReference>
<reference evidence="3" key="1">
    <citation type="submission" date="2015-05" db="EMBL/GenBank/DDBJ databases">
        <authorList>
            <person name="Fogelqvist Johan"/>
        </authorList>
    </citation>
    <scope>NUCLEOTIDE SEQUENCE [LARGE SCALE GENOMIC DNA]</scope>
</reference>
<evidence type="ECO:0000256" key="1">
    <source>
        <dbReference type="SAM" id="MobiDB-lite"/>
    </source>
</evidence>
<sequence>SPLLSTADQPALAKPPDSPYQIL</sequence>
<proteinExistence type="predicted"/>
<feature type="non-terminal residue" evidence="2">
    <location>
        <position position="1"/>
    </location>
</feature>
<organism evidence="2 3">
    <name type="scientific">Verticillium longisporum</name>
    <name type="common">Verticillium dahliae var. longisporum</name>
    <dbReference type="NCBI Taxonomy" id="100787"/>
    <lineage>
        <taxon>Eukaryota</taxon>
        <taxon>Fungi</taxon>
        <taxon>Dikarya</taxon>
        <taxon>Ascomycota</taxon>
        <taxon>Pezizomycotina</taxon>
        <taxon>Sordariomycetes</taxon>
        <taxon>Hypocreomycetidae</taxon>
        <taxon>Glomerellales</taxon>
        <taxon>Plectosphaerellaceae</taxon>
        <taxon>Verticillium</taxon>
    </lineage>
</organism>
<name>A0A0G4N3Y0_VERLO</name>
<protein>
    <submittedName>
        <fullName evidence="2">Uncharacterized protein</fullName>
    </submittedName>
</protein>
<feature type="region of interest" description="Disordered" evidence="1">
    <location>
        <begin position="1"/>
        <end position="23"/>
    </location>
</feature>
<dbReference type="Proteomes" id="UP000045706">
    <property type="component" value="Unassembled WGS sequence"/>
</dbReference>
<dbReference type="AlphaFoldDB" id="A0A0G4N3Y0"/>
<evidence type="ECO:0000313" key="2">
    <source>
        <dbReference type="EMBL" id="CRK41261.1"/>
    </source>
</evidence>
<evidence type="ECO:0000313" key="3">
    <source>
        <dbReference type="Proteomes" id="UP000045706"/>
    </source>
</evidence>
<accession>A0A0G4N3Y0</accession>
<gene>
    <name evidence="2" type="ORF">BN1723_018806</name>
</gene>